<keyword evidence="2" id="KW-1133">Transmembrane helix</keyword>
<dbReference type="InParanoid" id="A0A2R5GCA4"/>
<dbReference type="EMBL" id="BEYU01000019">
    <property type="protein sequence ID" value="GBG26213.1"/>
    <property type="molecule type" value="Genomic_DNA"/>
</dbReference>
<evidence type="ECO:0000256" key="1">
    <source>
        <dbReference type="SAM" id="MobiDB-lite"/>
    </source>
</evidence>
<keyword evidence="2" id="KW-0472">Membrane</keyword>
<dbReference type="Proteomes" id="UP000241890">
    <property type="component" value="Unassembled WGS sequence"/>
</dbReference>
<proteinExistence type="predicted"/>
<gene>
    <name evidence="3" type="ORF">FCC1311_024342</name>
</gene>
<dbReference type="OrthoDB" id="206539at2759"/>
<protein>
    <submittedName>
        <fullName evidence="3">Uncharacterized protein</fullName>
    </submittedName>
</protein>
<keyword evidence="2" id="KW-0812">Transmembrane</keyword>
<organism evidence="3 4">
    <name type="scientific">Hondaea fermentalgiana</name>
    <dbReference type="NCBI Taxonomy" id="2315210"/>
    <lineage>
        <taxon>Eukaryota</taxon>
        <taxon>Sar</taxon>
        <taxon>Stramenopiles</taxon>
        <taxon>Bigyra</taxon>
        <taxon>Labyrinthulomycetes</taxon>
        <taxon>Thraustochytrida</taxon>
        <taxon>Thraustochytriidae</taxon>
        <taxon>Hondaea</taxon>
    </lineage>
</organism>
<sequence length="996" mass="110243">MPFKARPPSAAYPFAEQDEDEFTMAVPTATPPTPAGPPPRKASSFLKRPSMTGSGGGSLFKRPPSMPGSSFFKARPPSMAHPDDMPPLEDATVVKDKKGNIVKRMGNQVHKQIRKKHACERAFMCALAVSLLWLTSLVVAKEVTHLFIPTPTQATVSDSTERMFEITQDQRAAYKACATEVSEECTISFARDKTNEEDRIRTIQTAIEDRLEEIKDEVILCSEAFIDANEKLNDASSVTSNVDETGTCGETDISEFLSSEALAAGAVADLEAYKGSTDETVNGLSDQLAARALYDLQFMDNKTNNLFSSVVGDLTGNLTDPQAVIDAIDQSFSEFMACVSTDGTYTKQNGASVSCSETTIFGKARTRFDSMKGEYEEMLDRARVYRNSIEAKMANYQSLYDFCVSVQGVLSAAGFSAGLVYVSGISLDFADSLGNLVSAQYDSLSNLVDPNPEEVYDDMLAQANGFMSQVYTEADLIAASNALYEGNTTALLQVFFDDYNPPYVNETLLDEQRRSSATIVGDVADELDSVSSEENGTSSIEEFIDEAQVNVSEASASLLNKADPREWSDVYSYSDDVFNQVYNGITDVNDLALAFDYAYRILRSIMLIRKYWNISAINTPPADVRTKRGIAAGVFQAKANPMQKIGNILTNPVFNIAIIILFLGLFGAAFYGTYSPIYNEYTNNCVDKCFVEIKNSITGNDGELLYNTTANGTMLYRNSYALAEQYAFSDGDYVANTEIDSIGVNMELSCRDSTIDSISLRLNQDDRLEYYNTRAADLSGKIEYLRSCVDFDAIETANGWTDEFSNLVRDSALESCVRTFPPFEEYLQTLNLQVLSLDRIYDCDQIAPCDFQCSGPSEPILRGVTFDTSCTMEWYLHAELLTFFCALLGYITTNLARMIFLNGIVKISWRHLSSHKFAIIASCREDGTMIYPEDVTVKGESFRKVIVKQLRIAIRAFERRGCAITLFGISLIVPWFAILITLRRSLAFDSDRICDL</sequence>
<feature type="transmembrane region" description="Helical" evidence="2">
    <location>
        <begin position="653"/>
        <end position="674"/>
    </location>
</feature>
<comment type="caution">
    <text evidence="3">The sequence shown here is derived from an EMBL/GenBank/DDBJ whole genome shotgun (WGS) entry which is preliminary data.</text>
</comment>
<feature type="region of interest" description="Disordered" evidence="1">
    <location>
        <begin position="1"/>
        <end position="89"/>
    </location>
</feature>
<evidence type="ECO:0000313" key="4">
    <source>
        <dbReference type="Proteomes" id="UP000241890"/>
    </source>
</evidence>
<dbReference type="AlphaFoldDB" id="A0A2R5GCA4"/>
<evidence type="ECO:0000313" key="3">
    <source>
        <dbReference type="EMBL" id="GBG26213.1"/>
    </source>
</evidence>
<feature type="transmembrane region" description="Helical" evidence="2">
    <location>
        <begin position="961"/>
        <end position="982"/>
    </location>
</feature>
<keyword evidence="4" id="KW-1185">Reference proteome</keyword>
<accession>A0A2R5GCA4</accession>
<feature type="compositionally biased region" description="Pro residues" evidence="1">
    <location>
        <begin position="29"/>
        <end position="40"/>
    </location>
</feature>
<name>A0A2R5GCA4_9STRA</name>
<reference evidence="3 4" key="1">
    <citation type="submission" date="2017-12" db="EMBL/GenBank/DDBJ databases">
        <title>Sequencing, de novo assembly and annotation of complete genome of a new Thraustochytrid species, strain FCC1311.</title>
        <authorList>
            <person name="Sedici K."/>
            <person name="Godart F."/>
            <person name="Aiese Cigliano R."/>
            <person name="Sanseverino W."/>
            <person name="Barakat M."/>
            <person name="Ortet P."/>
            <person name="Marechal E."/>
            <person name="Cagnac O."/>
            <person name="Amato A."/>
        </authorList>
    </citation>
    <scope>NUCLEOTIDE SEQUENCE [LARGE SCALE GENOMIC DNA]</scope>
</reference>
<evidence type="ECO:0000256" key="2">
    <source>
        <dbReference type="SAM" id="Phobius"/>
    </source>
</evidence>